<accession>A6KN15</accession>
<sequence>MPSRLRSAMLAADAPALPASSLFADGGLLSGRRSNPEEPHR</sequence>
<dbReference type="AlphaFoldDB" id="A6KN15"/>
<dbReference type="EMBL" id="CH474071">
    <property type="protein sequence ID" value="EDM06966.1"/>
    <property type="molecule type" value="Genomic_DNA"/>
</dbReference>
<dbReference type="Proteomes" id="UP000234681">
    <property type="component" value="Chromosome 17"/>
</dbReference>
<feature type="region of interest" description="Disordered" evidence="1">
    <location>
        <begin position="21"/>
        <end position="41"/>
    </location>
</feature>
<evidence type="ECO:0000313" key="3">
    <source>
        <dbReference type="Proteomes" id="UP000234681"/>
    </source>
</evidence>
<gene>
    <name evidence="2" type="ORF">rCG_30544</name>
</gene>
<reference evidence="3" key="1">
    <citation type="submission" date="2005-09" db="EMBL/GenBank/DDBJ databases">
        <authorList>
            <person name="Mural R.J."/>
            <person name="Li P.W."/>
            <person name="Adams M.D."/>
            <person name="Amanatides P.G."/>
            <person name="Baden-Tillson H."/>
            <person name="Barnstead M."/>
            <person name="Chin S.H."/>
            <person name="Dew I."/>
            <person name="Evans C.A."/>
            <person name="Ferriera S."/>
            <person name="Flanigan M."/>
            <person name="Fosler C."/>
            <person name="Glodek A."/>
            <person name="Gu Z."/>
            <person name="Holt R.A."/>
            <person name="Jennings D."/>
            <person name="Kraft C.L."/>
            <person name="Lu F."/>
            <person name="Nguyen T."/>
            <person name="Nusskern D.R."/>
            <person name="Pfannkoch C.M."/>
            <person name="Sitter C."/>
            <person name="Sutton G.G."/>
            <person name="Venter J.C."/>
            <person name="Wang Z."/>
            <person name="Woodage T."/>
            <person name="Zheng X.H."/>
            <person name="Zhong F."/>
        </authorList>
    </citation>
    <scope>NUCLEOTIDE SEQUENCE [LARGE SCALE GENOMIC DNA]</scope>
    <source>
        <strain>BN</strain>
        <strain evidence="3">Sprague-Dawley</strain>
    </source>
</reference>
<feature type="non-terminal residue" evidence="2">
    <location>
        <position position="41"/>
    </location>
</feature>
<proteinExistence type="predicted"/>
<organism evidence="2 3">
    <name type="scientific">Rattus norvegicus</name>
    <name type="common">Rat</name>
    <dbReference type="NCBI Taxonomy" id="10116"/>
    <lineage>
        <taxon>Eukaryota</taxon>
        <taxon>Metazoa</taxon>
        <taxon>Chordata</taxon>
        <taxon>Craniata</taxon>
        <taxon>Vertebrata</taxon>
        <taxon>Euteleostomi</taxon>
        <taxon>Mammalia</taxon>
        <taxon>Eutheria</taxon>
        <taxon>Euarchontoglires</taxon>
        <taxon>Glires</taxon>
        <taxon>Rodentia</taxon>
        <taxon>Myomorpha</taxon>
        <taxon>Muroidea</taxon>
        <taxon>Muridae</taxon>
        <taxon>Murinae</taxon>
        <taxon>Rattus</taxon>
    </lineage>
</organism>
<name>A6KN15_RAT</name>
<protein>
    <submittedName>
        <fullName evidence="2">RCG30544</fullName>
    </submittedName>
</protein>
<evidence type="ECO:0000313" key="2">
    <source>
        <dbReference type="EMBL" id="EDM06966.1"/>
    </source>
</evidence>
<evidence type="ECO:0000256" key="1">
    <source>
        <dbReference type="SAM" id="MobiDB-lite"/>
    </source>
</evidence>